<proteinExistence type="predicted"/>
<dbReference type="Proteomes" id="UP000267096">
    <property type="component" value="Unassembled WGS sequence"/>
</dbReference>
<reference evidence="1 2" key="2">
    <citation type="submission" date="2018-11" db="EMBL/GenBank/DDBJ databases">
        <authorList>
            <consortium name="Pathogen Informatics"/>
        </authorList>
    </citation>
    <scope>NUCLEOTIDE SEQUENCE [LARGE SCALE GENOMIC DNA]</scope>
</reference>
<evidence type="ECO:0000313" key="3">
    <source>
        <dbReference type="WBParaSite" id="ASIM_0001705001-mRNA-1"/>
    </source>
</evidence>
<evidence type="ECO:0000313" key="1">
    <source>
        <dbReference type="EMBL" id="VDK57830.1"/>
    </source>
</evidence>
<organism evidence="3">
    <name type="scientific">Anisakis simplex</name>
    <name type="common">Herring worm</name>
    <dbReference type="NCBI Taxonomy" id="6269"/>
    <lineage>
        <taxon>Eukaryota</taxon>
        <taxon>Metazoa</taxon>
        <taxon>Ecdysozoa</taxon>
        <taxon>Nematoda</taxon>
        <taxon>Chromadorea</taxon>
        <taxon>Rhabditida</taxon>
        <taxon>Spirurina</taxon>
        <taxon>Ascaridomorpha</taxon>
        <taxon>Ascaridoidea</taxon>
        <taxon>Anisakidae</taxon>
        <taxon>Anisakis</taxon>
        <taxon>Anisakis simplex complex</taxon>
    </lineage>
</organism>
<accession>A0A0M3K7V9</accession>
<keyword evidence="2" id="KW-1185">Reference proteome</keyword>
<protein>
    <submittedName>
        <fullName evidence="1 3">Uncharacterized protein</fullName>
    </submittedName>
</protein>
<dbReference type="WBParaSite" id="ASIM_0001705001-mRNA-1">
    <property type="protein sequence ID" value="ASIM_0001705001-mRNA-1"/>
    <property type="gene ID" value="ASIM_0001705001"/>
</dbReference>
<name>A0A0M3K7V9_ANISI</name>
<reference evidence="3" key="1">
    <citation type="submission" date="2017-02" db="UniProtKB">
        <authorList>
            <consortium name="WormBaseParasite"/>
        </authorList>
    </citation>
    <scope>IDENTIFICATION</scope>
</reference>
<evidence type="ECO:0000313" key="2">
    <source>
        <dbReference type="Proteomes" id="UP000267096"/>
    </source>
</evidence>
<dbReference type="EMBL" id="UYRR01033108">
    <property type="protein sequence ID" value="VDK57830.1"/>
    <property type="molecule type" value="Genomic_DNA"/>
</dbReference>
<gene>
    <name evidence="1" type="ORF">ASIM_LOCUS16457</name>
</gene>
<dbReference type="AlphaFoldDB" id="A0A0M3K7V9"/>
<sequence length="101" mass="11647">MSDNPLYSWVGRRIRLEVPEVGTSDSREWSREIPRSRKFSRSVTLEPPRILLMCKVFIGDKRKRAETLFAAVFMLCGRCKGTTTNAQLNRNVPSEFVRIAD</sequence>